<proteinExistence type="predicted"/>
<name>A0A8S5TGP5_9CAUD</name>
<reference evidence="1" key="1">
    <citation type="journal article" date="2021" name="Proc. Natl. Acad. Sci. U.S.A.">
        <title>A Catalog of Tens of Thousands of Viruses from Human Metagenomes Reveals Hidden Associations with Chronic Diseases.</title>
        <authorList>
            <person name="Tisza M.J."/>
            <person name="Buck C.B."/>
        </authorList>
    </citation>
    <scope>NUCLEOTIDE SEQUENCE</scope>
    <source>
        <strain evidence="1">CtIty1</strain>
    </source>
</reference>
<accession>A0A8S5TGP5</accession>
<sequence length="53" mass="6605">MNYDIVAITIILYFKEKIKGDRNDRDKNRSPLFDKRIKCVVNPYYFWLVYHKY</sequence>
<evidence type="ECO:0000313" key="1">
    <source>
        <dbReference type="EMBL" id="DAF62417.1"/>
    </source>
</evidence>
<dbReference type="EMBL" id="BK032823">
    <property type="protein sequence ID" value="DAF62417.1"/>
    <property type="molecule type" value="Genomic_DNA"/>
</dbReference>
<organism evidence="1">
    <name type="scientific">Myoviridae sp. ctIty1</name>
    <dbReference type="NCBI Taxonomy" id="2827673"/>
    <lineage>
        <taxon>Viruses</taxon>
        <taxon>Duplodnaviria</taxon>
        <taxon>Heunggongvirae</taxon>
        <taxon>Uroviricota</taxon>
        <taxon>Caudoviricetes</taxon>
    </lineage>
</organism>
<protein>
    <submittedName>
        <fullName evidence="1">Uncharacterized protein</fullName>
    </submittedName>
</protein>